<dbReference type="GO" id="GO:0047617">
    <property type="term" value="F:fatty acyl-CoA hydrolase activity"/>
    <property type="evidence" value="ECO:0007669"/>
    <property type="project" value="TreeGrafter"/>
</dbReference>
<name>A0A0P1MQ23_9BACT</name>
<organism evidence="3 4">
    <name type="scientific">Candidatus Chryseopegocella kryptomonas</name>
    <dbReference type="NCBI Taxonomy" id="1633643"/>
    <lineage>
        <taxon>Bacteria</taxon>
        <taxon>Pseudomonadati</taxon>
        <taxon>Candidatus Kryptoniota</taxon>
        <taxon>Candidatus Chryseopegocella</taxon>
    </lineage>
</organism>
<dbReference type="Proteomes" id="UP000199197">
    <property type="component" value="Unassembled WGS sequence"/>
</dbReference>
<evidence type="ECO:0000256" key="2">
    <source>
        <dbReference type="ARBA" id="ARBA00022801"/>
    </source>
</evidence>
<dbReference type="Gene3D" id="3.10.129.10">
    <property type="entry name" value="Hotdog Thioesterase"/>
    <property type="match status" value="1"/>
</dbReference>
<dbReference type="InterPro" id="IPR029069">
    <property type="entry name" value="HotDog_dom_sf"/>
</dbReference>
<evidence type="ECO:0000313" key="4">
    <source>
        <dbReference type="Proteomes" id="UP000199197"/>
    </source>
</evidence>
<protein>
    <submittedName>
        <fullName evidence="3">Acyl-CoA thioester hydrolase</fullName>
    </submittedName>
</protein>
<dbReference type="AlphaFoldDB" id="A0A0P1MQ23"/>
<dbReference type="InterPro" id="IPR006684">
    <property type="entry name" value="YbgC/YbaW"/>
</dbReference>
<dbReference type="PIRSF" id="PIRSF003230">
    <property type="entry name" value="YbgC"/>
    <property type="match status" value="1"/>
</dbReference>
<dbReference type="SUPFAM" id="SSF54637">
    <property type="entry name" value="Thioesterase/thiol ester dehydrase-isomerase"/>
    <property type="match status" value="1"/>
</dbReference>
<evidence type="ECO:0000256" key="1">
    <source>
        <dbReference type="ARBA" id="ARBA00005953"/>
    </source>
</evidence>
<accession>A0A0P1MQ23</accession>
<dbReference type="RefSeq" id="WP_092347610.1">
    <property type="nucleotide sequence ID" value="NZ_CZVW01000003.1"/>
</dbReference>
<dbReference type="Pfam" id="PF13279">
    <property type="entry name" value="4HBT_2"/>
    <property type="match status" value="1"/>
</dbReference>
<keyword evidence="2 3" id="KW-0378">Hydrolase</keyword>
<evidence type="ECO:0000313" key="3">
    <source>
        <dbReference type="EMBL" id="CUS97840.1"/>
    </source>
</evidence>
<keyword evidence="4" id="KW-1185">Reference proteome</keyword>
<dbReference type="EMBL" id="CZVW01000003">
    <property type="protein sequence ID" value="CUS97840.1"/>
    <property type="molecule type" value="Genomic_DNA"/>
</dbReference>
<dbReference type="InterPro" id="IPR050563">
    <property type="entry name" value="4-hydroxybenzoyl-CoA_TE"/>
</dbReference>
<dbReference type="OrthoDB" id="9791529at2"/>
<gene>
    <name evidence="3" type="ORF">JGI23_00373</name>
</gene>
<proteinExistence type="inferred from homology"/>
<sequence>MNENEFEREKFRFKVQVQVRTFDLDSYGIVHNSVYLKYFEIARTEYIRQALGIEPGRFFTDFYFVIAKNVCNYITPAKFDEILDVYARVSKIGNSSFEMEYLIEENKTRRKVATGETVIVLLNRETFKPEPIPQNVRELILKFENYDVLIKENKS</sequence>
<dbReference type="PANTHER" id="PTHR31793">
    <property type="entry name" value="4-HYDROXYBENZOYL-COA THIOESTERASE FAMILY MEMBER"/>
    <property type="match status" value="1"/>
</dbReference>
<dbReference type="PANTHER" id="PTHR31793:SF27">
    <property type="entry name" value="NOVEL THIOESTERASE SUPERFAMILY DOMAIN AND SAPOSIN A-TYPE DOMAIN CONTAINING PROTEIN (0610012H03RIK)"/>
    <property type="match status" value="1"/>
</dbReference>
<dbReference type="CDD" id="cd00586">
    <property type="entry name" value="4HBT"/>
    <property type="match status" value="1"/>
</dbReference>
<comment type="similarity">
    <text evidence="1">Belongs to the 4-hydroxybenzoyl-CoA thioesterase family.</text>
</comment>
<reference evidence="4" key="1">
    <citation type="submission" date="2015-11" db="EMBL/GenBank/DDBJ databases">
        <authorList>
            <person name="Varghese N."/>
        </authorList>
    </citation>
    <scope>NUCLEOTIDE SEQUENCE [LARGE SCALE GENOMIC DNA]</scope>
    <source>
        <strain evidence="4">JGI-23</strain>
    </source>
</reference>